<proteinExistence type="predicted"/>
<evidence type="ECO:0000313" key="2">
    <source>
        <dbReference type="Proteomes" id="UP000002019"/>
    </source>
</evidence>
<name>B0VI87_CLOAI</name>
<dbReference type="STRING" id="459349.CLOAM1202"/>
<organism evidence="1 2">
    <name type="scientific">Cloacimonas acidaminovorans (strain Evry)</name>
    <dbReference type="NCBI Taxonomy" id="459349"/>
    <lineage>
        <taxon>Bacteria</taxon>
        <taxon>Pseudomonadati</taxon>
        <taxon>Candidatus Cloacimonadota</taxon>
        <taxon>Candidatus Cloacimonadia</taxon>
        <taxon>Candidatus Cloacimonadales</taxon>
        <taxon>Candidatus Cloacimonadaceae</taxon>
        <taxon>Candidatus Cloacimonas</taxon>
    </lineage>
</organism>
<reference evidence="1 2" key="1">
    <citation type="journal article" date="2008" name="J. Bacteriol.">
        <title>'Candidatus Cloacamonas acidaminovorans': genome sequence reconstruction provides a first glimpse of a new bacterial division.</title>
        <authorList>
            <person name="Pelletier E."/>
            <person name="Kreimeyer A."/>
            <person name="Bocs S."/>
            <person name="Rouy Z."/>
            <person name="Gyapay G."/>
            <person name="Chouari R."/>
            <person name="Riviere D."/>
            <person name="Ganesan A."/>
            <person name="Daegelen P."/>
            <person name="Sghir A."/>
            <person name="Cohen G.N."/>
            <person name="Medigue C."/>
            <person name="Weissenbach J."/>
            <person name="Le Paslier D."/>
        </authorList>
    </citation>
    <scope>NUCLEOTIDE SEQUENCE [LARGE SCALE GENOMIC DNA]</scope>
    <source>
        <strain evidence="2">Evry</strain>
    </source>
</reference>
<keyword evidence="2" id="KW-1185">Reference proteome</keyword>
<evidence type="ECO:0000313" key="1">
    <source>
        <dbReference type="EMBL" id="CAO81063.1"/>
    </source>
</evidence>
<protein>
    <submittedName>
        <fullName evidence="1">Uncharacterized protein</fullName>
    </submittedName>
</protein>
<sequence>MDGYIYLDIWENGKISEKFEIFISSKNGQPLFRDIGINCSNDLQFVKKGIFDKDKHKVGCIKNINPDGL</sequence>
<dbReference type="Proteomes" id="UP000002019">
    <property type="component" value="Chromosome"/>
</dbReference>
<dbReference type="HOGENOM" id="CLU_2768394_0_0_0"/>
<gene>
    <name evidence="1" type="ordered locus">CLOAM1202</name>
</gene>
<accession>B0VI87</accession>
<dbReference type="KEGG" id="caci:CLOAM1202"/>
<dbReference type="EMBL" id="CU466930">
    <property type="protein sequence ID" value="CAO81063.1"/>
    <property type="molecule type" value="Genomic_DNA"/>
</dbReference>
<dbReference type="AlphaFoldDB" id="B0VI87"/>